<dbReference type="SUPFAM" id="SSF46689">
    <property type="entry name" value="Homeodomain-like"/>
    <property type="match status" value="1"/>
</dbReference>
<gene>
    <name evidence="3" type="primary">LOC136090390</name>
</gene>
<dbReference type="InterPro" id="IPR036397">
    <property type="entry name" value="RNaseH_sf"/>
</dbReference>
<dbReference type="InterPro" id="IPR009057">
    <property type="entry name" value="Homeodomain-like_sf"/>
</dbReference>
<dbReference type="PANTHER" id="PTHR19303">
    <property type="entry name" value="TRANSPOSON"/>
    <property type="match status" value="1"/>
</dbReference>
<accession>A0ABM4DF74</accession>
<dbReference type="PANTHER" id="PTHR19303:SF74">
    <property type="entry name" value="POGO TRANSPOSABLE ELEMENT WITH KRAB DOMAIN"/>
    <property type="match status" value="1"/>
</dbReference>
<organism evidence="2 3">
    <name type="scientific">Hydra vulgaris</name>
    <name type="common">Hydra</name>
    <name type="synonym">Hydra attenuata</name>
    <dbReference type="NCBI Taxonomy" id="6087"/>
    <lineage>
        <taxon>Eukaryota</taxon>
        <taxon>Metazoa</taxon>
        <taxon>Cnidaria</taxon>
        <taxon>Hydrozoa</taxon>
        <taxon>Hydroidolina</taxon>
        <taxon>Anthoathecata</taxon>
        <taxon>Aplanulata</taxon>
        <taxon>Hydridae</taxon>
        <taxon>Hydra</taxon>
    </lineage>
</organism>
<evidence type="ECO:0000259" key="1">
    <source>
        <dbReference type="Pfam" id="PF03184"/>
    </source>
</evidence>
<reference evidence="3" key="1">
    <citation type="submission" date="2025-08" db="UniProtKB">
        <authorList>
            <consortium name="RefSeq"/>
        </authorList>
    </citation>
    <scope>IDENTIFICATION</scope>
</reference>
<dbReference type="InterPro" id="IPR004875">
    <property type="entry name" value="DDE_SF_endonuclease_dom"/>
</dbReference>
<keyword evidence="2" id="KW-1185">Reference proteome</keyword>
<dbReference type="Gene3D" id="1.10.10.60">
    <property type="entry name" value="Homeodomain-like"/>
    <property type="match status" value="1"/>
</dbReference>
<evidence type="ECO:0000313" key="3">
    <source>
        <dbReference type="RefSeq" id="XP_065673072.1"/>
    </source>
</evidence>
<protein>
    <submittedName>
        <fullName evidence="3">Uncharacterized protein LOC136090390</fullName>
    </submittedName>
</protein>
<dbReference type="Proteomes" id="UP001652625">
    <property type="component" value="Chromosome 13"/>
</dbReference>
<dbReference type="Pfam" id="PF03184">
    <property type="entry name" value="DDE_1"/>
    <property type="match status" value="1"/>
</dbReference>
<evidence type="ECO:0000313" key="2">
    <source>
        <dbReference type="Proteomes" id="UP001652625"/>
    </source>
</evidence>
<dbReference type="Gene3D" id="3.30.420.10">
    <property type="entry name" value="Ribonuclease H-like superfamily/Ribonuclease H"/>
    <property type="match status" value="1"/>
</dbReference>
<dbReference type="GeneID" id="136090390"/>
<feature type="domain" description="DDE-1" evidence="1">
    <location>
        <begin position="208"/>
        <end position="329"/>
    </location>
</feature>
<proteinExistence type="predicted"/>
<name>A0ABM4DF74_HYDVU</name>
<sequence length="330" mass="37498">MPRTYKRVAGSRDYIPYTQETLTKCLKEIRSGNITQTDACLTFKIPLSTIKNKLKGIHNKNSGGCTIFSEIEEEIFANYVITMSSFGFPVDCYDLRSIVKSYADRKGMFLRQFAGNMPGVEWVKSFLKRNKQLSVRFASNIKRKRAEVGTVIINNFFDNITPELAGVPPSNIWNYDETNLTDDPGNKLVITKRGSKYPERIINSTKSATSLMYCGNAEGHILSPYIVYKADSMWTTWTENGPKGARYNRSKSGWFDSSCFTDWFESLLLPELKKTSGKHILIGDNLSSHINTYVLSLCEENNIKFIAHPPNSTHLMQPLDVAYFRPMKAQ</sequence>
<dbReference type="InterPro" id="IPR050863">
    <property type="entry name" value="CenT-Element_Derived"/>
</dbReference>
<dbReference type="RefSeq" id="XP_065673072.1">
    <property type="nucleotide sequence ID" value="XM_065817000.1"/>
</dbReference>